<protein>
    <submittedName>
        <fullName evidence="9">Histone-lysine N-methyltransferase PRDM16-like</fullName>
    </submittedName>
</protein>
<evidence type="ECO:0000256" key="3">
    <source>
        <dbReference type="ARBA" id="ARBA00022771"/>
    </source>
</evidence>
<feature type="compositionally biased region" description="Polar residues" evidence="6">
    <location>
        <begin position="158"/>
        <end position="168"/>
    </location>
</feature>
<dbReference type="Gene3D" id="3.30.160.60">
    <property type="entry name" value="Classic Zinc Finger"/>
    <property type="match status" value="3"/>
</dbReference>
<feature type="domain" description="C2H2-type" evidence="7">
    <location>
        <begin position="299"/>
        <end position="327"/>
    </location>
</feature>
<keyword evidence="4" id="KW-0862">Zinc</keyword>
<gene>
    <name evidence="9" type="primary">LOC108683409</name>
</gene>
<dbReference type="FunFam" id="3.30.160.60:FF:000112">
    <property type="entry name" value="Mds1 and evi1 complex locus protein"/>
    <property type="match status" value="1"/>
</dbReference>
<dbReference type="AlphaFoldDB" id="A0A8B7PQD4"/>
<dbReference type="PROSITE" id="PS00028">
    <property type="entry name" value="ZINC_FINGER_C2H2_1"/>
    <property type="match status" value="3"/>
</dbReference>
<dbReference type="KEGG" id="hazt:108683409"/>
<feature type="region of interest" description="Disordered" evidence="6">
    <location>
        <begin position="144"/>
        <end position="168"/>
    </location>
</feature>
<evidence type="ECO:0000259" key="7">
    <source>
        <dbReference type="PROSITE" id="PS50157"/>
    </source>
</evidence>
<evidence type="ECO:0000313" key="8">
    <source>
        <dbReference type="Proteomes" id="UP000694843"/>
    </source>
</evidence>
<dbReference type="FunFam" id="3.30.160.60:FF:000690">
    <property type="entry name" value="Zinc finger protein 354C"/>
    <property type="match status" value="1"/>
</dbReference>
<name>A0A8B7PQD4_HYAAZ</name>
<dbReference type="GO" id="GO:0003682">
    <property type="term" value="F:chromatin binding"/>
    <property type="evidence" value="ECO:0007669"/>
    <property type="project" value="UniProtKB-ARBA"/>
</dbReference>
<dbReference type="SUPFAM" id="SSF57667">
    <property type="entry name" value="beta-beta-alpha zinc fingers"/>
    <property type="match status" value="2"/>
</dbReference>
<evidence type="ECO:0000256" key="5">
    <source>
        <dbReference type="PROSITE-ProRule" id="PRU00042"/>
    </source>
</evidence>
<feature type="domain" description="C2H2-type" evidence="7">
    <location>
        <begin position="271"/>
        <end position="298"/>
    </location>
</feature>
<proteinExistence type="predicted"/>
<dbReference type="PANTHER" id="PTHR23235">
    <property type="entry name" value="KRUEPPEL-LIKE TRANSCRIPTION FACTOR"/>
    <property type="match status" value="1"/>
</dbReference>
<keyword evidence="8" id="KW-1185">Reference proteome</keyword>
<evidence type="ECO:0000256" key="1">
    <source>
        <dbReference type="ARBA" id="ARBA00022723"/>
    </source>
</evidence>
<accession>A0A8B7PQD4</accession>
<keyword evidence="1" id="KW-0479">Metal-binding</keyword>
<dbReference type="Proteomes" id="UP000694843">
    <property type="component" value="Unplaced"/>
</dbReference>
<reference evidence="9" key="1">
    <citation type="submission" date="2025-08" db="UniProtKB">
        <authorList>
            <consortium name="RefSeq"/>
        </authorList>
    </citation>
    <scope>IDENTIFICATION</scope>
    <source>
        <tissue evidence="9">Whole organism</tissue>
    </source>
</reference>
<evidence type="ECO:0000256" key="2">
    <source>
        <dbReference type="ARBA" id="ARBA00022737"/>
    </source>
</evidence>
<sequence>MNLRFTPNSSKLLAIFGLLPPTMDPPAATTNRRPLPDLLPSPKTASLCPEIHTSVSTLEDARRSLSEPPAYLQCQTLASLKRECPNSPPYLVESDEPLDLRVECKKIKFDHSEKRKLTVPFVETVDVNPNMTFFEAMQQSLACHNRTSRDTKSPSPTPSEGNKSVDSTTLPFIFDPRFFYPRMPQVTYPGMGNGSPYFSSPLPSPVNFQFANNSPYHPFPIPPVQPTPYSFKQSFSENSTSFLYEAIKDRRENSHLVPSPCQTTSKSKDRYTCKYCGKVFPRSANLTRHVRTHTGEQPYKCRHCTRSFSISSNLQRHVRNIHNKEKPYTCPRCNRAFGQQTNLDRHLKKHQNECPTILDNYPRKFEYSSIGEAIKRSNNLNSLHKFLASGALAMSPKSTEDMEPSDVDEAIDEIVDVVEDGTSDSDKEDQRPDSTATYSKEESVNDEAQVNGLGNTSVSFEMTIRPASEVIASHDSDCSPSSSNLIAA</sequence>
<organism evidence="8 9">
    <name type="scientific">Hyalella azteca</name>
    <name type="common">Amphipod</name>
    <dbReference type="NCBI Taxonomy" id="294128"/>
    <lineage>
        <taxon>Eukaryota</taxon>
        <taxon>Metazoa</taxon>
        <taxon>Ecdysozoa</taxon>
        <taxon>Arthropoda</taxon>
        <taxon>Crustacea</taxon>
        <taxon>Multicrustacea</taxon>
        <taxon>Malacostraca</taxon>
        <taxon>Eumalacostraca</taxon>
        <taxon>Peracarida</taxon>
        <taxon>Amphipoda</taxon>
        <taxon>Senticaudata</taxon>
        <taxon>Talitrida</taxon>
        <taxon>Talitroidea</taxon>
        <taxon>Hyalellidae</taxon>
        <taxon>Hyalella</taxon>
    </lineage>
</organism>
<feature type="region of interest" description="Disordered" evidence="6">
    <location>
        <begin position="419"/>
        <end position="454"/>
    </location>
</feature>
<evidence type="ECO:0000313" key="9">
    <source>
        <dbReference type="RefSeq" id="XP_018028210.1"/>
    </source>
</evidence>
<dbReference type="GO" id="GO:0008270">
    <property type="term" value="F:zinc ion binding"/>
    <property type="evidence" value="ECO:0007669"/>
    <property type="project" value="UniProtKB-KW"/>
</dbReference>
<dbReference type="InterPro" id="IPR036236">
    <property type="entry name" value="Znf_C2H2_sf"/>
</dbReference>
<dbReference type="SMART" id="SM00355">
    <property type="entry name" value="ZnF_C2H2"/>
    <property type="match status" value="3"/>
</dbReference>
<dbReference type="OrthoDB" id="9368434at2759"/>
<feature type="domain" description="C2H2-type" evidence="7">
    <location>
        <begin position="328"/>
        <end position="355"/>
    </location>
</feature>
<dbReference type="PANTHER" id="PTHR23235:SF120">
    <property type="entry name" value="KRUPPEL-LIKE FACTOR 15"/>
    <property type="match status" value="1"/>
</dbReference>
<evidence type="ECO:0000256" key="6">
    <source>
        <dbReference type="SAM" id="MobiDB-lite"/>
    </source>
</evidence>
<dbReference type="GO" id="GO:0000978">
    <property type="term" value="F:RNA polymerase II cis-regulatory region sequence-specific DNA binding"/>
    <property type="evidence" value="ECO:0007669"/>
    <property type="project" value="TreeGrafter"/>
</dbReference>
<keyword evidence="3 5" id="KW-0863">Zinc-finger</keyword>
<dbReference type="FunFam" id="3.30.160.60:FF:000159">
    <property type="entry name" value="Mds1 and evi1 complex locus protein"/>
    <property type="match status" value="1"/>
</dbReference>
<dbReference type="PROSITE" id="PS50157">
    <property type="entry name" value="ZINC_FINGER_C2H2_2"/>
    <property type="match status" value="3"/>
</dbReference>
<dbReference type="GeneID" id="108683409"/>
<dbReference type="InterPro" id="IPR013087">
    <property type="entry name" value="Znf_C2H2_type"/>
</dbReference>
<dbReference type="GO" id="GO:0000981">
    <property type="term" value="F:DNA-binding transcription factor activity, RNA polymerase II-specific"/>
    <property type="evidence" value="ECO:0007669"/>
    <property type="project" value="TreeGrafter"/>
</dbReference>
<dbReference type="Pfam" id="PF00096">
    <property type="entry name" value="zf-C2H2"/>
    <property type="match status" value="3"/>
</dbReference>
<keyword evidence="2" id="KW-0677">Repeat</keyword>
<evidence type="ECO:0000256" key="4">
    <source>
        <dbReference type="ARBA" id="ARBA00022833"/>
    </source>
</evidence>
<dbReference type="RefSeq" id="XP_018028210.1">
    <property type="nucleotide sequence ID" value="XM_018172721.2"/>
</dbReference>